<comment type="caution">
    <text evidence="9">The sequence shown here is derived from an EMBL/GenBank/DDBJ whole genome shotgun (WGS) entry which is preliminary data.</text>
</comment>
<dbReference type="PANTHER" id="PTHR24289">
    <property type="entry name" value="STEROID 17-ALPHA-HYDROXYLASE/17,20 LYASE"/>
    <property type="match status" value="1"/>
</dbReference>
<comment type="cofactor">
    <cofactor evidence="7">
        <name>heme</name>
        <dbReference type="ChEBI" id="CHEBI:30413"/>
    </cofactor>
</comment>
<evidence type="ECO:0000256" key="5">
    <source>
        <dbReference type="ARBA" id="ARBA00023004"/>
    </source>
</evidence>
<name>A0ABD0LFV3_9CAEN</name>
<dbReference type="PRINTS" id="PR00463">
    <property type="entry name" value="EP450I"/>
</dbReference>
<dbReference type="Pfam" id="PF00067">
    <property type="entry name" value="p450"/>
    <property type="match status" value="1"/>
</dbReference>
<evidence type="ECO:0000256" key="8">
    <source>
        <dbReference type="RuleBase" id="RU000461"/>
    </source>
</evidence>
<dbReference type="InterPro" id="IPR036396">
    <property type="entry name" value="Cyt_P450_sf"/>
</dbReference>
<organism evidence="9 10">
    <name type="scientific">Batillaria attramentaria</name>
    <dbReference type="NCBI Taxonomy" id="370345"/>
    <lineage>
        <taxon>Eukaryota</taxon>
        <taxon>Metazoa</taxon>
        <taxon>Spiralia</taxon>
        <taxon>Lophotrochozoa</taxon>
        <taxon>Mollusca</taxon>
        <taxon>Gastropoda</taxon>
        <taxon>Caenogastropoda</taxon>
        <taxon>Sorbeoconcha</taxon>
        <taxon>Cerithioidea</taxon>
        <taxon>Batillariidae</taxon>
        <taxon>Batillaria</taxon>
    </lineage>
</organism>
<keyword evidence="10" id="KW-1185">Reference proteome</keyword>
<reference evidence="9 10" key="1">
    <citation type="journal article" date="2023" name="Sci. Data">
        <title>Genome assembly of the Korean intertidal mud-creeper Batillaria attramentaria.</title>
        <authorList>
            <person name="Patra A.K."/>
            <person name="Ho P.T."/>
            <person name="Jun S."/>
            <person name="Lee S.J."/>
            <person name="Kim Y."/>
            <person name="Won Y.J."/>
        </authorList>
    </citation>
    <scope>NUCLEOTIDE SEQUENCE [LARGE SCALE GENOMIC DNA]</scope>
    <source>
        <strain evidence="9">Wonlab-2016</strain>
    </source>
</reference>
<evidence type="ECO:0000256" key="6">
    <source>
        <dbReference type="ARBA" id="ARBA00023033"/>
    </source>
</evidence>
<accession>A0ABD0LFV3</accession>
<proteinExistence type="inferred from homology"/>
<keyword evidence="6 8" id="KW-0503">Monooxygenase</keyword>
<keyword evidence="5 7" id="KW-0408">Iron</keyword>
<keyword evidence="4 8" id="KW-0560">Oxidoreductase</keyword>
<dbReference type="Gene3D" id="1.10.630.10">
    <property type="entry name" value="Cytochrome P450"/>
    <property type="match status" value="1"/>
</dbReference>
<comment type="similarity">
    <text evidence="1 8">Belongs to the cytochrome P450 family.</text>
</comment>
<dbReference type="Proteomes" id="UP001519460">
    <property type="component" value="Unassembled WGS sequence"/>
</dbReference>
<dbReference type="GO" id="GO:0046872">
    <property type="term" value="F:metal ion binding"/>
    <property type="evidence" value="ECO:0007669"/>
    <property type="project" value="UniProtKB-KW"/>
</dbReference>
<evidence type="ECO:0000256" key="7">
    <source>
        <dbReference type="PIRSR" id="PIRSR602401-1"/>
    </source>
</evidence>
<evidence type="ECO:0000313" key="9">
    <source>
        <dbReference type="EMBL" id="KAK7497844.1"/>
    </source>
</evidence>
<dbReference type="GO" id="GO:0004497">
    <property type="term" value="F:monooxygenase activity"/>
    <property type="evidence" value="ECO:0007669"/>
    <property type="project" value="UniProtKB-KW"/>
</dbReference>
<protein>
    <recommendedName>
        <fullName evidence="11">Cytochrome P450</fullName>
    </recommendedName>
</protein>
<dbReference type="InterPro" id="IPR001128">
    <property type="entry name" value="Cyt_P450"/>
</dbReference>
<evidence type="ECO:0000256" key="4">
    <source>
        <dbReference type="ARBA" id="ARBA00023002"/>
    </source>
</evidence>
<dbReference type="EMBL" id="JACVVK020000055">
    <property type="protein sequence ID" value="KAK7497844.1"/>
    <property type="molecule type" value="Genomic_DNA"/>
</dbReference>
<dbReference type="AlphaFoldDB" id="A0ABD0LFV3"/>
<keyword evidence="3 7" id="KW-0479">Metal-binding</keyword>
<evidence type="ECO:0008006" key="11">
    <source>
        <dbReference type="Google" id="ProtNLM"/>
    </source>
</evidence>
<feature type="binding site" description="axial binding residue" evidence="7">
    <location>
        <position position="11"/>
    </location>
    <ligand>
        <name>heme</name>
        <dbReference type="ChEBI" id="CHEBI:30413"/>
    </ligand>
    <ligandPart>
        <name>Fe</name>
        <dbReference type="ChEBI" id="CHEBI:18248"/>
    </ligandPart>
</feature>
<evidence type="ECO:0000256" key="1">
    <source>
        <dbReference type="ARBA" id="ARBA00010617"/>
    </source>
</evidence>
<sequence length="157" mass="17711">LLPFGVGSRSCPGETFGRTRVFLYVTTLLQKFDILPPIKREIPPPDPELRESTQAGLGMVRAVRRVGSVSDCDEGFLFPQLGTPREGDVCQQGKGARYKQQTKDVHWMMYGDGVERFERTVQTELRRLVSRIEDSAGKEMDMDDLLSYSLLCVLIVL</sequence>
<feature type="non-terminal residue" evidence="9">
    <location>
        <position position="157"/>
    </location>
</feature>
<evidence type="ECO:0000313" key="10">
    <source>
        <dbReference type="Proteomes" id="UP001519460"/>
    </source>
</evidence>
<dbReference type="InterPro" id="IPR002401">
    <property type="entry name" value="Cyt_P450_E_grp-I"/>
</dbReference>
<evidence type="ECO:0000256" key="2">
    <source>
        <dbReference type="ARBA" id="ARBA00022617"/>
    </source>
</evidence>
<keyword evidence="2 7" id="KW-0349">Heme</keyword>
<feature type="non-terminal residue" evidence="9">
    <location>
        <position position="1"/>
    </location>
</feature>
<dbReference type="PROSITE" id="PS00086">
    <property type="entry name" value="CYTOCHROME_P450"/>
    <property type="match status" value="1"/>
</dbReference>
<dbReference type="InterPro" id="IPR017972">
    <property type="entry name" value="Cyt_P450_CS"/>
</dbReference>
<dbReference type="SUPFAM" id="SSF48264">
    <property type="entry name" value="Cytochrome P450"/>
    <property type="match status" value="1"/>
</dbReference>
<gene>
    <name evidence="9" type="ORF">BaRGS_00010978</name>
</gene>
<evidence type="ECO:0000256" key="3">
    <source>
        <dbReference type="ARBA" id="ARBA00022723"/>
    </source>
</evidence>
<dbReference type="PANTHER" id="PTHR24289:SF1">
    <property type="entry name" value="STEROID 17-ALPHA-HYDROXYLASE_17,20 LYASE"/>
    <property type="match status" value="1"/>
</dbReference>